<organism evidence="1 2">
    <name type="scientific">Mesorhizobium plurifarium</name>
    <dbReference type="NCBI Taxonomy" id="69974"/>
    <lineage>
        <taxon>Bacteria</taxon>
        <taxon>Pseudomonadati</taxon>
        <taxon>Pseudomonadota</taxon>
        <taxon>Alphaproteobacteria</taxon>
        <taxon>Hyphomicrobiales</taxon>
        <taxon>Phyllobacteriaceae</taxon>
        <taxon>Mesorhizobium</taxon>
    </lineage>
</organism>
<dbReference type="Proteomes" id="UP000045285">
    <property type="component" value="Unassembled WGS sequence"/>
</dbReference>
<name>A0A090DB19_MESPL</name>
<dbReference type="STRING" id="69974.MPLDJ20_150010"/>
<dbReference type="AlphaFoldDB" id="A0A090DB19"/>
<proteinExistence type="predicted"/>
<evidence type="ECO:0008006" key="3">
    <source>
        <dbReference type="Google" id="ProtNLM"/>
    </source>
</evidence>
<reference evidence="2" key="1">
    <citation type="submission" date="2014-08" db="EMBL/GenBank/DDBJ databases">
        <authorList>
            <person name="Moulin L."/>
        </authorList>
    </citation>
    <scope>NUCLEOTIDE SEQUENCE [LARGE SCALE GENOMIC DNA]</scope>
</reference>
<evidence type="ECO:0000313" key="1">
    <source>
        <dbReference type="EMBL" id="CDX12493.1"/>
    </source>
</evidence>
<protein>
    <recommendedName>
        <fullName evidence="3">DUF3606 domain-containing protein</fullName>
    </recommendedName>
</protein>
<dbReference type="Pfam" id="PF12244">
    <property type="entry name" value="DUF3606"/>
    <property type="match status" value="1"/>
</dbReference>
<dbReference type="InterPro" id="IPR022037">
    <property type="entry name" value="DUF3606"/>
</dbReference>
<dbReference type="EMBL" id="CCMZ01000004">
    <property type="protein sequence ID" value="CDX12493.1"/>
    <property type="molecule type" value="Genomic_DNA"/>
</dbReference>
<sequence>MRAHVNVLNFGSESADSDVRDPNRISTSDPEQLAYFSAVNGITERQARELIRKHGDNLAVLVKEARRLRELE</sequence>
<accession>A0A090DB19</accession>
<evidence type="ECO:0000313" key="2">
    <source>
        <dbReference type="Proteomes" id="UP000045285"/>
    </source>
</evidence>
<keyword evidence="2" id="KW-1185">Reference proteome</keyword>
<gene>
    <name evidence="1" type="ORF">MPL3356_120013</name>
</gene>